<dbReference type="Proteomes" id="UP000014627">
    <property type="component" value="Unassembled WGS sequence"/>
</dbReference>
<protein>
    <submittedName>
        <fullName evidence="1">Uncharacterized protein</fullName>
    </submittedName>
</protein>
<accession>A0ABN0MPD1</accession>
<dbReference type="EMBL" id="ATLC01000045">
    <property type="protein sequence ID" value="EPJ28104.1"/>
    <property type="molecule type" value="Genomic_DNA"/>
</dbReference>
<name>A0ABN0MPD1_CHLPS</name>
<reference evidence="1 2" key="1">
    <citation type="submission" date="2013-04" db="EMBL/GenBank/DDBJ databases">
        <title>Genome sequence of Chlamydia psittaci 99DC5.</title>
        <authorList>
            <person name="Huot-Creasy H."/>
            <person name="McCracken C.L."/>
            <person name="Humphries M."/>
            <person name="Sachse K."/>
            <person name="Laroucau K."/>
            <person name="Bavoil P."/>
            <person name="Myers G.S."/>
        </authorList>
    </citation>
    <scope>NUCLEOTIDE SEQUENCE [LARGE SCALE GENOMIC DNA]</scope>
    <source>
        <strain evidence="1 2">99DC5</strain>
    </source>
</reference>
<evidence type="ECO:0000313" key="1">
    <source>
        <dbReference type="EMBL" id="EPJ28104.1"/>
    </source>
</evidence>
<comment type="caution">
    <text evidence="1">The sequence shown here is derived from an EMBL/GenBank/DDBJ whole genome shotgun (WGS) entry which is preliminary data.</text>
</comment>
<evidence type="ECO:0000313" key="2">
    <source>
        <dbReference type="Proteomes" id="UP000014627"/>
    </source>
</evidence>
<keyword evidence="2" id="KW-1185">Reference proteome</keyword>
<gene>
    <name evidence="1" type="ORF">CP99DC5_0347</name>
</gene>
<sequence length="43" mass="5250">MHTRNKLKIKLKDNRLEKKNQFIQTKASVFNIKKQLNKERILL</sequence>
<proteinExistence type="predicted"/>
<organism evidence="1 2">
    <name type="scientific">Chlamydia psittaci 99DC5</name>
    <dbReference type="NCBI Taxonomy" id="1112251"/>
    <lineage>
        <taxon>Bacteria</taxon>
        <taxon>Pseudomonadati</taxon>
        <taxon>Chlamydiota</taxon>
        <taxon>Chlamydiia</taxon>
        <taxon>Chlamydiales</taxon>
        <taxon>Chlamydiaceae</taxon>
        <taxon>Chlamydia/Chlamydophila group</taxon>
        <taxon>Chlamydia</taxon>
    </lineage>
</organism>